<dbReference type="Proteomes" id="UP000249913">
    <property type="component" value="Unassembled WGS sequence"/>
</dbReference>
<protein>
    <submittedName>
        <fullName evidence="1">Cadmium translocating P-type ATPase CadA, putative</fullName>
    </submittedName>
</protein>
<proteinExistence type="predicted"/>
<evidence type="ECO:0000313" key="1">
    <source>
        <dbReference type="EMBL" id="SPZ99953.1"/>
    </source>
</evidence>
<dbReference type="EMBL" id="UAUX01000014">
    <property type="protein sequence ID" value="SPZ99953.1"/>
    <property type="molecule type" value="Genomic_DNA"/>
</dbReference>
<accession>A0A2X2K6G9</accession>
<organism evidence="1 2">
    <name type="scientific">Staphylococcus aureus</name>
    <dbReference type="NCBI Taxonomy" id="1280"/>
    <lineage>
        <taxon>Bacteria</taxon>
        <taxon>Bacillati</taxon>
        <taxon>Bacillota</taxon>
        <taxon>Bacilli</taxon>
        <taxon>Bacillales</taxon>
        <taxon>Staphylococcaceae</taxon>
        <taxon>Staphylococcus</taxon>
    </lineage>
</organism>
<reference evidence="1 2" key="1">
    <citation type="submission" date="2018-06" db="EMBL/GenBank/DDBJ databases">
        <authorList>
            <consortium name="Pathogen Informatics"/>
            <person name="Doyle S."/>
        </authorList>
    </citation>
    <scope>NUCLEOTIDE SEQUENCE [LARGE SCALE GENOMIC DNA]</scope>
    <source>
        <strain evidence="1 2">NCTC7878</strain>
    </source>
</reference>
<gene>
    <name evidence="1" type="primary">cadA_2</name>
    <name evidence="1" type="ORF">NCTC7878_03104</name>
</gene>
<evidence type="ECO:0000313" key="2">
    <source>
        <dbReference type="Proteomes" id="UP000249913"/>
    </source>
</evidence>
<name>A0A2X2K6G9_STAAU</name>
<sequence length="43" mass="4689">MIIGTDQTILGVIAVADEVRETSKNVIPKTSSVRNQANNYADR</sequence>
<dbReference type="AlphaFoldDB" id="A0A2X2K6G9"/>